<dbReference type="GO" id="GO:0005737">
    <property type="term" value="C:cytoplasm"/>
    <property type="evidence" value="ECO:0007669"/>
    <property type="project" value="UniProtKB-SubCell"/>
</dbReference>
<dbReference type="InterPro" id="IPR006195">
    <property type="entry name" value="aa-tRNA-synth_II"/>
</dbReference>
<dbReference type="EMBL" id="NVUU01000023">
    <property type="protein sequence ID" value="PCI95316.1"/>
    <property type="molecule type" value="Genomic_DNA"/>
</dbReference>
<evidence type="ECO:0000256" key="2">
    <source>
        <dbReference type="ARBA" id="ARBA00022598"/>
    </source>
</evidence>
<dbReference type="SUPFAM" id="SSF52954">
    <property type="entry name" value="Class II aaRS ABD-related"/>
    <property type="match status" value="1"/>
</dbReference>
<dbReference type="InterPro" id="IPR036621">
    <property type="entry name" value="Anticodon-bd_dom_sf"/>
</dbReference>
<dbReference type="CDD" id="cd00859">
    <property type="entry name" value="HisRS_anticodon"/>
    <property type="match status" value="1"/>
</dbReference>
<dbReference type="InterPro" id="IPR045864">
    <property type="entry name" value="aa-tRNA-synth_II/BPL/LPL"/>
</dbReference>
<evidence type="ECO:0000256" key="9">
    <source>
        <dbReference type="PIRSR" id="PIRSR001549-1"/>
    </source>
</evidence>
<feature type="binding site" evidence="9">
    <location>
        <position position="135"/>
    </location>
    <ligand>
        <name>L-histidine</name>
        <dbReference type="ChEBI" id="CHEBI:57595"/>
    </ligand>
</feature>
<comment type="caution">
    <text evidence="11">The sequence shown here is derived from an EMBL/GenBank/DDBJ whole genome shotgun (WGS) entry which is preliminary data.</text>
</comment>
<evidence type="ECO:0000256" key="6">
    <source>
        <dbReference type="ARBA" id="ARBA00023146"/>
    </source>
</evidence>
<dbReference type="NCBIfam" id="TIGR00442">
    <property type="entry name" value="hisS"/>
    <property type="match status" value="1"/>
</dbReference>
<evidence type="ECO:0000259" key="10">
    <source>
        <dbReference type="PROSITE" id="PS50862"/>
    </source>
</evidence>
<dbReference type="PIRSF" id="PIRSF001549">
    <property type="entry name" value="His-tRNA_synth"/>
    <property type="match status" value="1"/>
</dbReference>
<dbReference type="AlphaFoldDB" id="A0A2A4YKH2"/>
<dbReference type="SUPFAM" id="SSF55681">
    <property type="entry name" value="Class II aaRS and biotin synthetases"/>
    <property type="match status" value="1"/>
</dbReference>
<keyword evidence="3 8" id="KW-0547">Nucleotide-binding</keyword>
<gene>
    <name evidence="8" type="primary">hisS</name>
    <name evidence="11" type="ORF">COB11_02550</name>
</gene>
<evidence type="ECO:0000256" key="1">
    <source>
        <dbReference type="ARBA" id="ARBA00008226"/>
    </source>
</evidence>
<organism evidence="11 12">
    <name type="scientific">Aerophobetes bacterium</name>
    <dbReference type="NCBI Taxonomy" id="2030807"/>
    <lineage>
        <taxon>Bacteria</taxon>
        <taxon>Candidatus Aerophobota</taxon>
    </lineage>
</organism>
<accession>A0A2A4YKH2</accession>
<comment type="catalytic activity">
    <reaction evidence="7 8">
        <text>tRNA(His) + L-histidine + ATP = L-histidyl-tRNA(His) + AMP + diphosphate + H(+)</text>
        <dbReference type="Rhea" id="RHEA:17313"/>
        <dbReference type="Rhea" id="RHEA-COMP:9665"/>
        <dbReference type="Rhea" id="RHEA-COMP:9689"/>
        <dbReference type="ChEBI" id="CHEBI:15378"/>
        <dbReference type="ChEBI" id="CHEBI:30616"/>
        <dbReference type="ChEBI" id="CHEBI:33019"/>
        <dbReference type="ChEBI" id="CHEBI:57595"/>
        <dbReference type="ChEBI" id="CHEBI:78442"/>
        <dbReference type="ChEBI" id="CHEBI:78527"/>
        <dbReference type="ChEBI" id="CHEBI:456215"/>
        <dbReference type="EC" id="6.1.1.21"/>
    </reaction>
</comment>
<dbReference type="PANTHER" id="PTHR43707:SF1">
    <property type="entry name" value="HISTIDINE--TRNA LIGASE, MITOCHONDRIAL-RELATED"/>
    <property type="match status" value="1"/>
</dbReference>
<reference evidence="12" key="1">
    <citation type="submission" date="2017-08" db="EMBL/GenBank/DDBJ databases">
        <title>A dynamic microbial community with high functional redundancy inhabits the cold, oxic subseafloor aquifer.</title>
        <authorList>
            <person name="Tully B.J."/>
            <person name="Wheat C.G."/>
            <person name="Glazer B.T."/>
            <person name="Huber J.A."/>
        </authorList>
    </citation>
    <scope>NUCLEOTIDE SEQUENCE [LARGE SCALE GENOMIC DNA]</scope>
</reference>
<dbReference type="Gene3D" id="3.40.50.800">
    <property type="entry name" value="Anticodon-binding domain"/>
    <property type="match status" value="1"/>
</dbReference>
<dbReference type="GO" id="GO:0004821">
    <property type="term" value="F:histidine-tRNA ligase activity"/>
    <property type="evidence" value="ECO:0007669"/>
    <property type="project" value="UniProtKB-UniRule"/>
</dbReference>
<feature type="binding site" evidence="9">
    <location>
        <position position="121"/>
    </location>
    <ligand>
        <name>L-histidine</name>
        <dbReference type="ChEBI" id="CHEBI:57595"/>
    </ligand>
</feature>
<evidence type="ECO:0000256" key="5">
    <source>
        <dbReference type="ARBA" id="ARBA00022917"/>
    </source>
</evidence>
<name>A0A2A4YKH2_UNCAE</name>
<keyword evidence="8" id="KW-0963">Cytoplasm</keyword>
<dbReference type="InterPro" id="IPR004516">
    <property type="entry name" value="HisRS/HisZ"/>
</dbReference>
<dbReference type="EC" id="6.1.1.21" evidence="8"/>
<dbReference type="GO" id="GO:0006427">
    <property type="term" value="P:histidyl-tRNA aminoacylation"/>
    <property type="evidence" value="ECO:0007669"/>
    <property type="project" value="UniProtKB-UniRule"/>
</dbReference>
<dbReference type="InterPro" id="IPR041715">
    <property type="entry name" value="HisRS-like_core"/>
</dbReference>
<comment type="subcellular location">
    <subcellularLocation>
        <location evidence="8">Cytoplasm</location>
    </subcellularLocation>
</comment>
<comment type="subunit">
    <text evidence="8">Homodimer.</text>
</comment>
<dbReference type="InterPro" id="IPR015807">
    <property type="entry name" value="His-tRNA-ligase"/>
</dbReference>
<dbReference type="Proteomes" id="UP000217838">
    <property type="component" value="Unassembled WGS sequence"/>
</dbReference>
<dbReference type="Pfam" id="PF13393">
    <property type="entry name" value="tRNA-synt_His"/>
    <property type="match status" value="1"/>
</dbReference>
<feature type="binding site" evidence="9">
    <location>
        <begin position="90"/>
        <end position="92"/>
    </location>
    <ligand>
        <name>L-histidine</name>
        <dbReference type="ChEBI" id="CHEBI:57595"/>
    </ligand>
</feature>
<dbReference type="HAMAP" id="MF_00127">
    <property type="entry name" value="His_tRNA_synth"/>
    <property type="match status" value="1"/>
</dbReference>
<sequence length="441" mass="50156">MKYTQPKGTFDIVPKPLKEEDAWKASSKWQYVEEVITKAASDYGFSEIRTPIFEKTDLFVRSVGGSSDIVSKEMYTFEDKAGRSMSLRPEGTAPVVRAFIENHMQQLGSHHKLWYLGPYFRYDRPQAGRFRQFHQFGVEAIGRSDPYQDVEIIDFVCEIYKRLGIQNLNVLINSVGDKESRANYKNALIQFLTPHYDSLSEDSKQRFEKNPLRILDTKDETEIELLKEAPLLCDYLTPKCKKHFDEVLEILKELDISFTLAPQLVRGLDYYNMTVFEVTSSVLGAQNSIGAGGRYDGLMKDIGGQDLPSIGYATGIERILSTMQGQGCKFGEEKAPFIFFVPLGESAKKVTFKALSKLRHKQVPSEMYVKSQKMQKALQEASEQRASYAVIIGEQELEKGIFQIKNMETRDSEEVPLSSIITHLYTLWESASTENRSSALS</sequence>
<dbReference type="Pfam" id="PF03129">
    <property type="entry name" value="HGTP_anticodon"/>
    <property type="match status" value="1"/>
</dbReference>
<dbReference type="PANTHER" id="PTHR43707">
    <property type="entry name" value="HISTIDYL-TRNA SYNTHETASE"/>
    <property type="match status" value="1"/>
</dbReference>
<evidence type="ECO:0000256" key="3">
    <source>
        <dbReference type="ARBA" id="ARBA00022741"/>
    </source>
</evidence>
<evidence type="ECO:0000256" key="7">
    <source>
        <dbReference type="ARBA" id="ARBA00047639"/>
    </source>
</evidence>
<evidence type="ECO:0000256" key="8">
    <source>
        <dbReference type="HAMAP-Rule" id="MF_00127"/>
    </source>
</evidence>
<evidence type="ECO:0000313" key="12">
    <source>
        <dbReference type="Proteomes" id="UP000217838"/>
    </source>
</evidence>
<keyword evidence="6 8" id="KW-0030">Aminoacyl-tRNA synthetase</keyword>
<feature type="domain" description="Aminoacyl-transfer RNA synthetases class-II family profile" evidence="10">
    <location>
        <begin position="32"/>
        <end position="342"/>
    </location>
</feature>
<dbReference type="Gene3D" id="3.30.930.10">
    <property type="entry name" value="Bira Bifunctional Protein, Domain 2"/>
    <property type="match status" value="1"/>
</dbReference>
<proteinExistence type="inferred from homology"/>
<keyword evidence="2 8" id="KW-0436">Ligase</keyword>
<evidence type="ECO:0000313" key="11">
    <source>
        <dbReference type="EMBL" id="PCI95316.1"/>
    </source>
</evidence>
<feature type="binding site" evidence="9">
    <location>
        <position position="266"/>
    </location>
    <ligand>
        <name>L-histidine</name>
        <dbReference type="ChEBI" id="CHEBI:57595"/>
    </ligand>
</feature>
<keyword evidence="5 8" id="KW-0648">Protein biosynthesis</keyword>
<comment type="similarity">
    <text evidence="1 8">Belongs to the class-II aminoacyl-tRNA synthetase family.</text>
</comment>
<feature type="binding site" evidence="9">
    <location>
        <begin position="270"/>
        <end position="271"/>
    </location>
    <ligand>
        <name>L-histidine</name>
        <dbReference type="ChEBI" id="CHEBI:57595"/>
    </ligand>
</feature>
<dbReference type="InterPro" id="IPR004154">
    <property type="entry name" value="Anticodon-bd"/>
</dbReference>
<protein>
    <recommendedName>
        <fullName evidence="8">Histidine--tRNA ligase</fullName>
        <ecNumber evidence="8">6.1.1.21</ecNumber>
    </recommendedName>
    <alternativeName>
        <fullName evidence="8">Histidyl-tRNA synthetase</fullName>
        <shortName evidence="8">HisRS</shortName>
    </alternativeName>
</protein>
<dbReference type="PROSITE" id="PS50862">
    <property type="entry name" value="AA_TRNA_LIGASE_II"/>
    <property type="match status" value="1"/>
</dbReference>
<evidence type="ECO:0000256" key="4">
    <source>
        <dbReference type="ARBA" id="ARBA00022840"/>
    </source>
</evidence>
<feature type="binding site" evidence="9">
    <location>
        <position position="139"/>
    </location>
    <ligand>
        <name>L-histidine</name>
        <dbReference type="ChEBI" id="CHEBI:57595"/>
    </ligand>
</feature>
<dbReference type="GO" id="GO:0005524">
    <property type="term" value="F:ATP binding"/>
    <property type="evidence" value="ECO:0007669"/>
    <property type="project" value="UniProtKB-UniRule"/>
</dbReference>
<keyword evidence="4 8" id="KW-0067">ATP-binding</keyword>
<dbReference type="CDD" id="cd00773">
    <property type="entry name" value="HisRS-like_core"/>
    <property type="match status" value="1"/>
</dbReference>
<dbReference type="InterPro" id="IPR033656">
    <property type="entry name" value="HisRS_anticodon"/>
</dbReference>